<dbReference type="Pfam" id="PF00534">
    <property type="entry name" value="Glycos_transf_1"/>
    <property type="match status" value="1"/>
</dbReference>
<evidence type="ECO:0000313" key="3">
    <source>
        <dbReference type="Proteomes" id="UP000823612"/>
    </source>
</evidence>
<feature type="domain" description="Glycosyl transferase family 1" evidence="1">
    <location>
        <begin position="166"/>
        <end position="330"/>
    </location>
</feature>
<name>A0A9D9DXA2_9BACT</name>
<dbReference type="InterPro" id="IPR001296">
    <property type="entry name" value="Glyco_trans_1"/>
</dbReference>
<gene>
    <name evidence="2" type="ORF">IAB08_06675</name>
</gene>
<dbReference type="Proteomes" id="UP000823612">
    <property type="component" value="Unassembled WGS sequence"/>
</dbReference>
<dbReference type="GO" id="GO:0016757">
    <property type="term" value="F:glycosyltransferase activity"/>
    <property type="evidence" value="ECO:0007669"/>
    <property type="project" value="InterPro"/>
</dbReference>
<dbReference type="PANTHER" id="PTHR12526">
    <property type="entry name" value="GLYCOSYLTRANSFERASE"/>
    <property type="match status" value="1"/>
</dbReference>
<reference evidence="2" key="1">
    <citation type="submission" date="2020-10" db="EMBL/GenBank/DDBJ databases">
        <authorList>
            <person name="Gilroy R."/>
        </authorList>
    </citation>
    <scope>NUCLEOTIDE SEQUENCE</scope>
    <source>
        <strain evidence="2">2889</strain>
    </source>
</reference>
<dbReference type="Gene3D" id="3.40.50.2000">
    <property type="entry name" value="Glycogen Phosphorylase B"/>
    <property type="match status" value="1"/>
</dbReference>
<dbReference type="SUPFAM" id="SSF53756">
    <property type="entry name" value="UDP-Glycosyltransferase/glycogen phosphorylase"/>
    <property type="match status" value="1"/>
</dbReference>
<dbReference type="EMBL" id="JADIMZ010000100">
    <property type="protein sequence ID" value="MBO8432959.1"/>
    <property type="molecule type" value="Genomic_DNA"/>
</dbReference>
<organism evidence="2 3">
    <name type="scientific">Candidatus Pullibacteroides excrementavium</name>
    <dbReference type="NCBI Taxonomy" id="2840905"/>
    <lineage>
        <taxon>Bacteria</taxon>
        <taxon>Pseudomonadati</taxon>
        <taxon>Bacteroidota</taxon>
        <taxon>Bacteroidia</taxon>
        <taxon>Bacteroidales</taxon>
        <taxon>Candidatus Pullibacteroides</taxon>
    </lineage>
</organism>
<dbReference type="AlphaFoldDB" id="A0A9D9DXA2"/>
<accession>A0A9D9DXA2</accession>
<comment type="caution">
    <text evidence="2">The sequence shown here is derived from an EMBL/GenBank/DDBJ whole genome shotgun (WGS) entry which is preliminary data.</text>
</comment>
<reference evidence="2" key="2">
    <citation type="journal article" date="2021" name="PeerJ">
        <title>Extensive microbial diversity within the chicken gut microbiome revealed by metagenomics and culture.</title>
        <authorList>
            <person name="Gilroy R."/>
            <person name="Ravi A."/>
            <person name="Getino M."/>
            <person name="Pursley I."/>
            <person name="Horton D.L."/>
            <person name="Alikhan N.F."/>
            <person name="Baker D."/>
            <person name="Gharbi K."/>
            <person name="Hall N."/>
            <person name="Watson M."/>
            <person name="Adriaenssens E.M."/>
            <person name="Foster-Nyarko E."/>
            <person name="Jarju S."/>
            <person name="Secka A."/>
            <person name="Antonio M."/>
            <person name="Oren A."/>
            <person name="Chaudhuri R.R."/>
            <person name="La Ragione R."/>
            <person name="Hildebrand F."/>
            <person name="Pallen M.J."/>
        </authorList>
    </citation>
    <scope>NUCLEOTIDE SEQUENCE</scope>
    <source>
        <strain evidence="2">2889</strain>
    </source>
</reference>
<proteinExistence type="predicted"/>
<sequence length="350" mass="40028">MARKILVLGYFGLETGKLDGQTVKTRSVYAMLQQELPPSVYKLDFFDTEVLKKGKWKILGLLRKLSCCRAVVYLPAQNNLEKFFPVLYRFSRLWGFDILYMVIGGWLDAFLKDHPGLVPGLSKIKGVFPENEDVIRALREDFGMKNVVRLPNFRICHFKPDFLRQRADEGSFRLVFMSRIFKEKGVETVFKVLSALNEAEPGSVTLDFYGQVEPDYAERFQDLLRRCPQARFKGSLRPEDVVRVLAAYDLLLLPTFYPGEGFPGAIVEAYLAGTPVAVSVWKHNAEYVKEGETGFLIPLGPEEVSSYMERIRKLENDPALLLAMRRNAYEAGRQYTSEAVWPVLRPYLEG</sequence>
<protein>
    <submittedName>
        <fullName evidence="2">Glycosyltransferase family 4 protein</fullName>
    </submittedName>
</protein>
<evidence type="ECO:0000259" key="1">
    <source>
        <dbReference type="Pfam" id="PF00534"/>
    </source>
</evidence>
<dbReference type="CDD" id="cd03801">
    <property type="entry name" value="GT4_PimA-like"/>
    <property type="match status" value="1"/>
</dbReference>
<evidence type="ECO:0000313" key="2">
    <source>
        <dbReference type="EMBL" id="MBO8432959.1"/>
    </source>
</evidence>